<evidence type="ECO:0000259" key="2">
    <source>
        <dbReference type="SMART" id="SM00943"/>
    </source>
</evidence>
<feature type="region of interest" description="Disordered" evidence="1">
    <location>
        <begin position="181"/>
        <end position="201"/>
    </location>
</feature>
<evidence type="ECO:0000313" key="4">
    <source>
        <dbReference type="Proteomes" id="UP001595698"/>
    </source>
</evidence>
<keyword evidence="4" id="KW-1185">Reference proteome</keyword>
<dbReference type="InterPro" id="IPR027417">
    <property type="entry name" value="P-loop_NTPase"/>
</dbReference>
<dbReference type="RefSeq" id="WP_386190467.1">
    <property type="nucleotide sequence ID" value="NZ_JBHSBC010000019.1"/>
</dbReference>
<gene>
    <name evidence="3" type="ORF">ACFOYY_19255</name>
</gene>
<dbReference type="Gene3D" id="3.40.50.300">
    <property type="entry name" value="P-loop containing nucleotide triphosphate hydrolases"/>
    <property type="match status" value="1"/>
</dbReference>
<dbReference type="SUPFAM" id="SSF56747">
    <property type="entry name" value="Prim-pol domain"/>
    <property type="match status" value="1"/>
</dbReference>
<evidence type="ECO:0000313" key="3">
    <source>
        <dbReference type="EMBL" id="MFC3982290.1"/>
    </source>
</evidence>
<dbReference type="Proteomes" id="UP001595698">
    <property type="component" value="Unassembled WGS sequence"/>
</dbReference>
<evidence type="ECO:0000256" key="1">
    <source>
        <dbReference type="SAM" id="MobiDB-lite"/>
    </source>
</evidence>
<dbReference type="InterPro" id="IPR015330">
    <property type="entry name" value="DNA_primase/pol_bifunc_N"/>
</dbReference>
<name>A0ABV8F2S3_9ACTN</name>
<reference evidence="4" key="1">
    <citation type="journal article" date="2019" name="Int. J. Syst. Evol. Microbiol.">
        <title>The Global Catalogue of Microorganisms (GCM) 10K type strain sequencing project: providing services to taxonomists for standard genome sequencing and annotation.</title>
        <authorList>
            <consortium name="The Broad Institute Genomics Platform"/>
            <consortium name="The Broad Institute Genome Sequencing Center for Infectious Disease"/>
            <person name="Wu L."/>
            <person name="Ma J."/>
        </authorList>
    </citation>
    <scope>NUCLEOTIDE SEQUENCE [LARGE SCALE GENOMIC DNA]</scope>
    <source>
        <strain evidence="4">TBRC 7912</strain>
    </source>
</reference>
<protein>
    <submittedName>
        <fullName evidence="3">AAA family ATPase</fullName>
    </submittedName>
</protein>
<dbReference type="EMBL" id="JBHSBC010000019">
    <property type="protein sequence ID" value="MFC3982290.1"/>
    <property type="molecule type" value="Genomic_DNA"/>
</dbReference>
<dbReference type="SUPFAM" id="SSF52540">
    <property type="entry name" value="P-loop containing nucleoside triphosphate hydrolases"/>
    <property type="match status" value="1"/>
</dbReference>
<comment type="caution">
    <text evidence="3">The sequence shown here is derived from an EMBL/GenBank/DDBJ whole genome shotgun (WGS) entry which is preliminary data.</text>
</comment>
<accession>A0ABV8F2S3</accession>
<dbReference type="Pfam" id="PF09250">
    <property type="entry name" value="Prim-Pol"/>
    <property type="match status" value="1"/>
</dbReference>
<dbReference type="Pfam" id="PF13481">
    <property type="entry name" value="AAA_25"/>
    <property type="match status" value="1"/>
</dbReference>
<sequence length="698" mass="78522">MSDASNVKLKAAIKWSVCRGYHVFPYDHVTGKAHIRYRTGQDSATTDYEQILKWWNRWPDAGVTADLKKSHYVTVDVDGKDGKPGYASLEKWESEYGLLSRETEHHKSRSGEGEHLTYVIPERYRGHQLTNRISPNGYPGLDFVLNTLHLPTSEESVINDMDPVEAPEFLMEWLVSQPKADKPSTVQVEKPTNHDRLSEERKAFCDSETDKVIRCEVAELKEALRGDAWNQPCYNFATRIYELAYRYPESYVGPAEADSLIDKHWPTPDGGNWSVANVEKTRNSARETVRKKLSTEGYLAFKAGELDFASIGDLRKEVYRQELRSAFVNDRELGDIEERTFLWEDRIVADSFCLLQGDGGAGKGSFTVWVMSELSHGRLPGAHYGKPTKSCFVSSEDSYKQDVKPRLKAQGYREGFIEFIDRERMKTDGTLLLTDMKSEVLIEECARRKCRVLVLDPVGDFFPDELNPDNRKDVRKVLRHLQDLGARHGVTVIGIIHENKSNTGSAADKGGGTKAFRDVARSGFRLAVGKNKDGEEVRTASHLKSNYSALQNSFIYHIEEAWVAKDNGERVKTSKFVLGPSTEETADDIAESQTMSRAERSFANKETVKAKIALLKKLLEAGEEGIEPSDGKLLAEALGVSTSTMRQKALGELINDGIAENTGSRGKAGKWRLLDKRKAEHYLREVDSHMSKDLGIPM</sequence>
<organism evidence="3 4">
    <name type="scientific">Streptosporangium jomthongense</name>
    <dbReference type="NCBI Taxonomy" id="1193683"/>
    <lineage>
        <taxon>Bacteria</taxon>
        <taxon>Bacillati</taxon>
        <taxon>Actinomycetota</taxon>
        <taxon>Actinomycetes</taxon>
        <taxon>Streptosporangiales</taxon>
        <taxon>Streptosporangiaceae</taxon>
        <taxon>Streptosporangium</taxon>
    </lineage>
</organism>
<dbReference type="SMART" id="SM00943">
    <property type="entry name" value="Prim-Pol"/>
    <property type="match status" value="1"/>
</dbReference>
<feature type="domain" description="DNA primase/polymerase bifunctional N-terminal" evidence="2">
    <location>
        <begin position="13"/>
        <end position="170"/>
    </location>
</feature>
<feature type="compositionally biased region" description="Basic and acidic residues" evidence="1">
    <location>
        <begin position="191"/>
        <end position="201"/>
    </location>
</feature>
<proteinExistence type="predicted"/>